<keyword evidence="1" id="KW-0732">Signal</keyword>
<protein>
    <recommendedName>
        <fullName evidence="4">Transmembrane protein</fullName>
    </recommendedName>
</protein>
<dbReference type="EMBL" id="JAEFBK010000012">
    <property type="protein sequence ID" value="KAG7540440.1"/>
    <property type="molecule type" value="Genomic_DNA"/>
</dbReference>
<organism evidence="2 3">
    <name type="scientific">Arabidopsis thaliana x Arabidopsis arenosa</name>
    <dbReference type="NCBI Taxonomy" id="1240361"/>
    <lineage>
        <taxon>Eukaryota</taxon>
        <taxon>Viridiplantae</taxon>
        <taxon>Streptophyta</taxon>
        <taxon>Embryophyta</taxon>
        <taxon>Tracheophyta</taxon>
        <taxon>Spermatophyta</taxon>
        <taxon>Magnoliopsida</taxon>
        <taxon>eudicotyledons</taxon>
        <taxon>Gunneridae</taxon>
        <taxon>Pentapetalae</taxon>
        <taxon>rosids</taxon>
        <taxon>malvids</taxon>
        <taxon>Brassicales</taxon>
        <taxon>Brassicaceae</taxon>
        <taxon>Camelineae</taxon>
        <taxon>Arabidopsis</taxon>
    </lineage>
</organism>
<sequence length="55" mass="6115">MTRVGVPLLVFFLSVISVSAGREGPDDVIKLPSQADTSEFYQLFRLKFNQLLATV</sequence>
<evidence type="ECO:0000313" key="2">
    <source>
        <dbReference type="EMBL" id="KAG7540440.1"/>
    </source>
</evidence>
<feature type="signal peptide" evidence="1">
    <location>
        <begin position="1"/>
        <end position="20"/>
    </location>
</feature>
<evidence type="ECO:0000256" key="1">
    <source>
        <dbReference type="SAM" id="SignalP"/>
    </source>
</evidence>
<reference evidence="2 3" key="1">
    <citation type="submission" date="2020-12" db="EMBL/GenBank/DDBJ databases">
        <title>Concerted genomic and epigenomic changes stabilize Arabidopsis allopolyploids.</title>
        <authorList>
            <person name="Chen Z."/>
        </authorList>
    </citation>
    <scope>NUCLEOTIDE SEQUENCE [LARGE SCALE GENOMIC DNA]</scope>
    <source>
        <strain evidence="2">Allo738</strain>
        <tissue evidence="2">Leaf</tissue>
    </source>
</reference>
<accession>A0A8T1YAJ8</accession>
<feature type="chain" id="PRO_5035856862" description="Transmembrane protein" evidence="1">
    <location>
        <begin position="21"/>
        <end position="55"/>
    </location>
</feature>
<dbReference type="AlphaFoldDB" id="A0A8T1YAJ8"/>
<name>A0A8T1YAJ8_9BRAS</name>
<evidence type="ECO:0008006" key="4">
    <source>
        <dbReference type="Google" id="ProtNLM"/>
    </source>
</evidence>
<dbReference type="Proteomes" id="UP000694240">
    <property type="component" value="Chromosome 12"/>
</dbReference>
<evidence type="ECO:0000313" key="3">
    <source>
        <dbReference type="Proteomes" id="UP000694240"/>
    </source>
</evidence>
<keyword evidence="3" id="KW-1185">Reference proteome</keyword>
<proteinExistence type="predicted"/>
<comment type="caution">
    <text evidence="2">The sequence shown here is derived from an EMBL/GenBank/DDBJ whole genome shotgun (WGS) entry which is preliminary data.</text>
</comment>
<gene>
    <name evidence="2" type="ORF">ISN45_Aa07g006430</name>
</gene>